<feature type="domain" description="Trehalose synthase N-terminal" evidence="8">
    <location>
        <begin position="49"/>
        <end position="190"/>
    </location>
</feature>
<evidence type="ECO:0000256" key="1">
    <source>
        <dbReference type="ARBA" id="ARBA00009481"/>
    </source>
</evidence>
<evidence type="ECO:0000313" key="9">
    <source>
        <dbReference type="EMBL" id="SKA66625.1"/>
    </source>
</evidence>
<dbReference type="AlphaFoldDB" id="A0A1T4VP03"/>
<comment type="subunit">
    <text evidence="2">Homodimer.</text>
</comment>
<evidence type="ECO:0000256" key="4">
    <source>
        <dbReference type="ARBA" id="ARBA00022676"/>
    </source>
</evidence>
<keyword evidence="10" id="KW-1185">Reference proteome</keyword>
<dbReference type="PANTHER" id="PTHR47779:SF1">
    <property type="entry name" value="SYNTHASE (CCG-9), PUTATIVE (AFU_ORTHOLOGUE AFUA_3G12100)-RELATED"/>
    <property type="match status" value="1"/>
</dbReference>
<dbReference type="SUPFAM" id="SSF53756">
    <property type="entry name" value="UDP-Glycosyltransferase/glycogen phosphorylase"/>
    <property type="match status" value="1"/>
</dbReference>
<dbReference type="Pfam" id="PF00534">
    <property type="entry name" value="Glycos_transf_1"/>
    <property type="match status" value="1"/>
</dbReference>
<dbReference type="InterPro" id="IPR001296">
    <property type="entry name" value="Glyco_trans_1"/>
</dbReference>
<dbReference type="Proteomes" id="UP000189733">
    <property type="component" value="Unassembled WGS sequence"/>
</dbReference>
<evidence type="ECO:0000259" key="8">
    <source>
        <dbReference type="Pfam" id="PF21269"/>
    </source>
</evidence>
<organism evidence="9 10">
    <name type="scientific">Desulfobaculum bizertense DSM 18034</name>
    <dbReference type="NCBI Taxonomy" id="1121442"/>
    <lineage>
        <taxon>Bacteria</taxon>
        <taxon>Pseudomonadati</taxon>
        <taxon>Thermodesulfobacteriota</taxon>
        <taxon>Desulfovibrionia</taxon>
        <taxon>Desulfovibrionales</taxon>
        <taxon>Desulfovibrionaceae</taxon>
        <taxon>Desulfobaculum</taxon>
    </lineage>
</organism>
<dbReference type="Pfam" id="PF21269">
    <property type="entry name" value="TreT_GT1"/>
    <property type="match status" value="1"/>
</dbReference>
<comment type="similarity">
    <text evidence="1">Belongs to the glycosyltransferase group 1 family. Glycosyltransferase 4 subfamily.</text>
</comment>
<feature type="domain" description="Glycosyl transferase family 1" evidence="7">
    <location>
        <begin position="227"/>
        <end position="402"/>
    </location>
</feature>
<accession>A0A1T4VP03</accession>
<dbReference type="PANTHER" id="PTHR47779">
    <property type="entry name" value="SYNTHASE (CCG-9), PUTATIVE (AFU_ORTHOLOGUE AFUA_3G12100)-RELATED"/>
    <property type="match status" value="1"/>
</dbReference>
<evidence type="ECO:0000313" key="10">
    <source>
        <dbReference type="Proteomes" id="UP000189733"/>
    </source>
</evidence>
<dbReference type="EMBL" id="FUYA01000002">
    <property type="protein sequence ID" value="SKA66625.1"/>
    <property type="molecule type" value="Genomic_DNA"/>
</dbReference>
<dbReference type="GO" id="GO:0016757">
    <property type="term" value="F:glycosyltransferase activity"/>
    <property type="evidence" value="ECO:0007669"/>
    <property type="project" value="UniProtKB-KW"/>
</dbReference>
<keyword evidence="4" id="KW-0328">Glycosyltransferase</keyword>
<evidence type="ECO:0000256" key="5">
    <source>
        <dbReference type="ARBA" id="ARBA00022679"/>
    </source>
</evidence>
<dbReference type="Gene3D" id="3.40.50.2000">
    <property type="entry name" value="Glycogen Phosphorylase B"/>
    <property type="match status" value="2"/>
</dbReference>
<name>A0A1T4VP03_9BACT</name>
<evidence type="ECO:0000259" key="7">
    <source>
        <dbReference type="Pfam" id="PF00534"/>
    </source>
</evidence>
<dbReference type="RefSeq" id="WP_078683954.1">
    <property type="nucleotide sequence ID" value="NZ_FUYA01000002.1"/>
</dbReference>
<sequence>MSESRQLHLESVDPESVRWPQEYEPVVGRSVIEELRRLSRPLQEKSWANVNSTADGGGVAEMLRGLVPLARGLGIDSHWHVLQGDEPFFRVTKKFHNMLQGKNLPLSLEEIFGAYLGTIDENARRTFITSDLVVIHDPQPAALVMNGVIYGNMLWRCHIDTSGPQEIVWRFLLPYINHCAGAIFTMPEFVGTGLQIPVYQIQPAIDPLCEKNRERTLEESQDTLDALFEQEGIDMERPILAAVSRYDIHKNQATLVRAFAQLKKEHRYDPRPQLVFLGNTASDDPEGLEVLEDLQKLADGDPDIFFFVNVPDNDAVVGSLLRVAAGFLHVSTREGFGLVVSEALWQGTPVVGSRVGGIAAQILDGETGRAVDPLDISAIAEAMHELLTGQERCVATARKGKELVRRQFLVTEQMRRYLCLLRYYSHIDRRAPEFRLSELTYSEVLGAMRPRPPYFP</sequence>
<evidence type="ECO:0000256" key="2">
    <source>
        <dbReference type="ARBA" id="ARBA00011738"/>
    </source>
</evidence>
<gene>
    <name evidence="9" type="ORF">SAMN02745702_00634</name>
</gene>
<dbReference type="InterPro" id="IPR049438">
    <property type="entry name" value="TreT_GT1"/>
</dbReference>
<reference evidence="9 10" key="1">
    <citation type="submission" date="2017-02" db="EMBL/GenBank/DDBJ databases">
        <authorList>
            <person name="Peterson S.W."/>
        </authorList>
    </citation>
    <scope>NUCLEOTIDE SEQUENCE [LARGE SCALE GENOMIC DNA]</scope>
    <source>
        <strain evidence="9 10">DSM 18034</strain>
    </source>
</reference>
<keyword evidence="5" id="KW-0808">Transferase</keyword>
<dbReference type="STRING" id="1121442.SAMN02745702_00634"/>
<dbReference type="GO" id="GO:0006006">
    <property type="term" value="P:glucose metabolic process"/>
    <property type="evidence" value="ECO:0007669"/>
    <property type="project" value="UniProtKB-KW"/>
</dbReference>
<dbReference type="OrthoDB" id="9790710at2"/>
<keyword evidence="6" id="KW-0119">Carbohydrate metabolism</keyword>
<evidence type="ECO:0000256" key="6">
    <source>
        <dbReference type="ARBA" id="ARBA00023277"/>
    </source>
</evidence>
<dbReference type="InterPro" id="IPR052078">
    <property type="entry name" value="Trehalose_Metab_GTase"/>
</dbReference>
<evidence type="ECO:0000256" key="3">
    <source>
        <dbReference type="ARBA" id="ARBA00022526"/>
    </source>
</evidence>
<keyword evidence="3" id="KW-0313">Glucose metabolism</keyword>
<proteinExistence type="inferred from homology"/>
<protein>
    <submittedName>
        <fullName evidence="9">Trehalose synthase</fullName>
    </submittedName>
</protein>